<dbReference type="PROSITE" id="PS50932">
    <property type="entry name" value="HTH_LACI_2"/>
    <property type="match status" value="1"/>
</dbReference>
<dbReference type="GO" id="GO:0003700">
    <property type="term" value="F:DNA-binding transcription factor activity"/>
    <property type="evidence" value="ECO:0007669"/>
    <property type="project" value="TreeGrafter"/>
</dbReference>
<keyword evidence="1" id="KW-0805">Transcription regulation</keyword>
<dbReference type="SMART" id="SM00354">
    <property type="entry name" value="HTH_LACI"/>
    <property type="match status" value="1"/>
</dbReference>
<evidence type="ECO:0000256" key="1">
    <source>
        <dbReference type="ARBA" id="ARBA00023015"/>
    </source>
</evidence>
<dbReference type="SUPFAM" id="SSF53822">
    <property type="entry name" value="Periplasmic binding protein-like I"/>
    <property type="match status" value="1"/>
</dbReference>
<dbReference type="Pfam" id="PF13377">
    <property type="entry name" value="Peripla_BP_3"/>
    <property type="match status" value="1"/>
</dbReference>
<evidence type="ECO:0000313" key="6">
    <source>
        <dbReference type="Proteomes" id="UP000198694"/>
    </source>
</evidence>
<dbReference type="InterPro" id="IPR046335">
    <property type="entry name" value="LacI/GalR-like_sensor"/>
</dbReference>
<evidence type="ECO:0000256" key="2">
    <source>
        <dbReference type="ARBA" id="ARBA00023125"/>
    </source>
</evidence>
<dbReference type="STRING" id="407036.SAMN05216243_0807"/>
<dbReference type="CDD" id="cd01392">
    <property type="entry name" value="HTH_LacI"/>
    <property type="match status" value="1"/>
</dbReference>
<organism evidence="5 6">
    <name type="scientific">Sediminibacillus albus</name>
    <dbReference type="NCBI Taxonomy" id="407036"/>
    <lineage>
        <taxon>Bacteria</taxon>
        <taxon>Bacillati</taxon>
        <taxon>Bacillota</taxon>
        <taxon>Bacilli</taxon>
        <taxon>Bacillales</taxon>
        <taxon>Bacillaceae</taxon>
        <taxon>Sediminibacillus</taxon>
    </lineage>
</organism>
<dbReference type="InterPro" id="IPR028082">
    <property type="entry name" value="Peripla_BP_I"/>
</dbReference>
<dbReference type="InterPro" id="IPR000843">
    <property type="entry name" value="HTH_LacI"/>
</dbReference>
<dbReference type="RefSeq" id="WP_175559226.1">
    <property type="nucleotide sequence ID" value="NZ_FNFL01000001.1"/>
</dbReference>
<protein>
    <submittedName>
        <fullName evidence="5">LacI family transcriptional regulator</fullName>
    </submittedName>
</protein>
<dbReference type="PROSITE" id="PS00356">
    <property type="entry name" value="HTH_LACI_1"/>
    <property type="match status" value="1"/>
</dbReference>
<dbReference type="PANTHER" id="PTHR30146">
    <property type="entry name" value="LACI-RELATED TRANSCRIPTIONAL REPRESSOR"/>
    <property type="match status" value="1"/>
</dbReference>
<dbReference type="Gene3D" id="3.40.50.2300">
    <property type="match status" value="2"/>
</dbReference>
<evidence type="ECO:0000256" key="3">
    <source>
        <dbReference type="ARBA" id="ARBA00023163"/>
    </source>
</evidence>
<dbReference type="SUPFAM" id="SSF47413">
    <property type="entry name" value="lambda repressor-like DNA-binding domains"/>
    <property type="match status" value="1"/>
</dbReference>
<keyword evidence="3" id="KW-0804">Transcription</keyword>
<dbReference type="AlphaFoldDB" id="A0A1G8WJ76"/>
<dbReference type="Pfam" id="PF00356">
    <property type="entry name" value="LacI"/>
    <property type="match status" value="1"/>
</dbReference>
<dbReference type="PANTHER" id="PTHR30146:SF149">
    <property type="entry name" value="HTH-TYPE TRANSCRIPTIONAL REGULATOR EBGR"/>
    <property type="match status" value="1"/>
</dbReference>
<proteinExistence type="predicted"/>
<dbReference type="Gene3D" id="1.10.260.40">
    <property type="entry name" value="lambda repressor-like DNA-binding domains"/>
    <property type="match status" value="1"/>
</dbReference>
<sequence length="339" mass="36819">MGVTIKDIAKSAGVSYSTVSKALRDSPLVKEPTKKRIIDIAGQLGYQPNAAARSLVSKKSHTIGIVWPTIERAAHAALITSLNQRLEQLSYTTLISINEMEFAINTFNRYQVDAILAFDDGENIHNYQSTVPIVSYGIANSASVYPTVDANRRKAIQTAVEYLGSAGHQKIIYIGDMLGEDRLQQEKTTGFKQAMTGLYPADDVSSRLIQVAGLEQYDGYAAAREVFEAQELPTAIVSGSHDLTRGILRAVHEKGLSIPNDISIISYDNLPESDDMEVPLSTVGVPLAAISDKLADVLMATIQQENTDTAIYLEPELKISGSSRKLDDSAVSRGEAYHG</sequence>
<evidence type="ECO:0000313" key="5">
    <source>
        <dbReference type="EMBL" id="SDJ77705.1"/>
    </source>
</evidence>
<dbReference type="Proteomes" id="UP000198694">
    <property type="component" value="Unassembled WGS sequence"/>
</dbReference>
<evidence type="ECO:0000259" key="4">
    <source>
        <dbReference type="PROSITE" id="PS50932"/>
    </source>
</evidence>
<gene>
    <name evidence="5" type="ORF">SAMN05216243_0807</name>
</gene>
<keyword evidence="2" id="KW-0238">DNA-binding</keyword>
<keyword evidence="6" id="KW-1185">Reference proteome</keyword>
<name>A0A1G8WJ76_9BACI</name>
<dbReference type="InterPro" id="IPR010982">
    <property type="entry name" value="Lambda_DNA-bd_dom_sf"/>
</dbReference>
<dbReference type="EMBL" id="FNFL01000001">
    <property type="protein sequence ID" value="SDJ77705.1"/>
    <property type="molecule type" value="Genomic_DNA"/>
</dbReference>
<reference evidence="5 6" key="1">
    <citation type="submission" date="2016-10" db="EMBL/GenBank/DDBJ databases">
        <authorList>
            <person name="de Groot N.N."/>
        </authorList>
    </citation>
    <scope>NUCLEOTIDE SEQUENCE [LARGE SCALE GENOMIC DNA]</scope>
    <source>
        <strain evidence="5 6">CGMCC 1.6502</strain>
    </source>
</reference>
<accession>A0A1G8WJ76</accession>
<feature type="domain" description="HTH lacI-type" evidence="4">
    <location>
        <begin position="3"/>
        <end position="57"/>
    </location>
</feature>
<dbReference type="GO" id="GO:0000976">
    <property type="term" value="F:transcription cis-regulatory region binding"/>
    <property type="evidence" value="ECO:0007669"/>
    <property type="project" value="TreeGrafter"/>
</dbReference>